<organism evidence="3 4">
    <name type="scientific">Longimonas halophila</name>
    <dbReference type="NCBI Taxonomy" id="1469170"/>
    <lineage>
        <taxon>Bacteria</taxon>
        <taxon>Pseudomonadati</taxon>
        <taxon>Rhodothermota</taxon>
        <taxon>Rhodothermia</taxon>
        <taxon>Rhodothermales</taxon>
        <taxon>Salisaetaceae</taxon>
        <taxon>Longimonas</taxon>
    </lineage>
</organism>
<dbReference type="GO" id="GO:1990351">
    <property type="term" value="C:transporter complex"/>
    <property type="evidence" value="ECO:0007669"/>
    <property type="project" value="TreeGrafter"/>
</dbReference>
<comment type="caution">
    <text evidence="3">The sequence shown here is derived from an EMBL/GenBank/DDBJ whole genome shotgun (WGS) entry which is preliminary data.</text>
</comment>
<name>A0A2H3NLX9_9BACT</name>
<sequence length="984" mass="108513">MLVILLPGFMPETPAAPPDAASKEDPRPRSGMVVQIDTTEADTTETDNAATDTPQTALPDSTAAAQPESGLAPTAQAPATGADTTGGDGDLDAPIELAARDSLILAFDAEGAGETGTLHGEAKTTYQDSELRAQTIRYRFTDDELRATGPPSDTARIPFPVFEREGEDTFSGAELAYSLRTQRGRVVQARTGQGEASLRGGVIKRYEDRTTFVADGAYTTDNRPPGETPSYTLRSSRMKVVNERWVYTGPIQLYIFNIPMPLWLPFGMVPYTEGRRSGPLPPTPGEDRRGFFLSDFGWYFAMNEYTDFTIQGSVWSGGSFEINPSFRYSRTDYYNGDLNLNVLFERIGQPEDPDFQKSVEGDLRWTHNQDLNPTSSINGNVNLLTSSDFVRENTTDYNDAVRQDISSSINYSKSWPDGGRNISVRANQSQNLSSGNVSLTLPDVLFRQRSFKPFKRDRVGQDETWYERITTGYRGSLTNNFEYTPTDTTNIPWYEALASPSAYREGHSNPDRTNPFNVEMTHNIPLSTSFRINQYNLNIRPNISYDSEWVLRTQRKRLVVDTLDADSPGVGTPVETRVERRNEAGFAARHNFSTGVSMNTEFFGLFPVSVGSFRGLRHRVQPSLSYNYRPNFNDPFWGRTRSYVSDIDGTVQRYDIFTGRDVRGDATQQNLSFSVTNRFETKRVRTDSTGAEQETTIQLLRLNASSSYNLAADSLNLSDINLNASTSIGDYNVRVRSTLSPYQYADVSDPDDPESIAVVNQYMAARSPLTPVRLTRLSAALNGGFQGGSGGSRSADRSGAQTTSTSSPRGGARTRGGARIQGNASSNRNTGAASTQAATGANLGGSQGRVDFSIPWSLDFDLQYNMRRRFGEAEHDAEVSGQFSVQLTPKWRTSGRTSFDIGEMKIATTQLSAYRDLGAWEMSFSWVPFGRFQSYSFSLNVKGGQLRNLLRLNVPRNEAGSRLGGTAGRLLNSGGSSRGGGRPF</sequence>
<feature type="compositionally biased region" description="Low complexity" evidence="1">
    <location>
        <begin position="797"/>
        <end position="818"/>
    </location>
</feature>
<feature type="compositionally biased region" description="Low complexity" evidence="1">
    <location>
        <begin position="70"/>
        <end position="85"/>
    </location>
</feature>
<dbReference type="PANTHER" id="PTHR30189:SF1">
    <property type="entry name" value="LPS-ASSEMBLY PROTEIN LPTD"/>
    <property type="match status" value="1"/>
</dbReference>
<dbReference type="PANTHER" id="PTHR30189">
    <property type="entry name" value="LPS-ASSEMBLY PROTEIN"/>
    <property type="match status" value="1"/>
</dbReference>
<dbReference type="Proteomes" id="UP000221024">
    <property type="component" value="Unassembled WGS sequence"/>
</dbReference>
<feature type="region of interest" description="Disordered" evidence="1">
    <location>
        <begin position="963"/>
        <end position="984"/>
    </location>
</feature>
<feature type="region of interest" description="Disordered" evidence="1">
    <location>
        <begin position="785"/>
        <end position="844"/>
    </location>
</feature>
<reference evidence="3 4" key="1">
    <citation type="submission" date="2017-10" db="EMBL/GenBank/DDBJ databases">
        <title>Draft genome of Longimonas halophila.</title>
        <authorList>
            <person name="Goh K.M."/>
            <person name="Shamsir M.S."/>
            <person name="Lim S.W."/>
        </authorList>
    </citation>
    <scope>NUCLEOTIDE SEQUENCE [LARGE SCALE GENOMIC DNA]</scope>
    <source>
        <strain evidence="3 4">KCTC 42399</strain>
    </source>
</reference>
<feature type="compositionally biased region" description="Low complexity" evidence="1">
    <location>
        <begin position="830"/>
        <end position="841"/>
    </location>
</feature>
<dbReference type="InterPro" id="IPR045659">
    <property type="entry name" value="LptD_2"/>
</dbReference>
<evidence type="ECO:0000259" key="2">
    <source>
        <dbReference type="Pfam" id="PF19838"/>
    </source>
</evidence>
<evidence type="ECO:0000313" key="3">
    <source>
        <dbReference type="EMBL" id="PEN06985.1"/>
    </source>
</evidence>
<evidence type="ECO:0000313" key="4">
    <source>
        <dbReference type="Proteomes" id="UP000221024"/>
    </source>
</evidence>
<protein>
    <recommendedName>
        <fullName evidence="2">LPS-assembly protein LptD central domain-containing protein</fullName>
    </recommendedName>
</protein>
<dbReference type="Pfam" id="PF19838">
    <property type="entry name" value="LptD_2"/>
    <property type="match status" value="1"/>
</dbReference>
<proteinExistence type="predicted"/>
<accession>A0A2H3NLX9</accession>
<keyword evidence="4" id="KW-1185">Reference proteome</keyword>
<feature type="domain" description="LPS-assembly protein LptD central" evidence="2">
    <location>
        <begin position="246"/>
        <end position="742"/>
    </location>
</feature>
<dbReference type="EMBL" id="PDEP01000006">
    <property type="protein sequence ID" value="PEN06985.1"/>
    <property type="molecule type" value="Genomic_DNA"/>
</dbReference>
<feature type="region of interest" description="Disordered" evidence="1">
    <location>
        <begin position="1"/>
        <end position="90"/>
    </location>
</feature>
<evidence type="ECO:0000256" key="1">
    <source>
        <dbReference type="SAM" id="MobiDB-lite"/>
    </source>
</evidence>
<dbReference type="AlphaFoldDB" id="A0A2H3NLX9"/>
<dbReference type="InterPro" id="IPR050218">
    <property type="entry name" value="LptD"/>
</dbReference>
<gene>
    <name evidence="3" type="ORF">CRI93_07535</name>
</gene>
<dbReference type="GO" id="GO:0009279">
    <property type="term" value="C:cell outer membrane"/>
    <property type="evidence" value="ECO:0007669"/>
    <property type="project" value="TreeGrafter"/>
</dbReference>